<dbReference type="AlphaFoldDB" id="A0A9C6TDM8"/>
<accession>A0A9C6TDM8</accession>
<sequence>MASDWSIVDSGTARLLAWDTCCDRFAILESAIPPRLPVFPKGSSSKRAREAAAVASSASVQVCILLYDGTSNILMRSVGTYSEPAVCCFNPPSFSLITPFYPLLCFLCHRRTFYFFRHDHSSNPSQETGSLRSAANWVNSPWKLFWSHQELGCTSEIERQRTRSWNSCLKIFGRH</sequence>
<dbReference type="GeneID" id="127745633"/>
<reference evidence="2" key="2">
    <citation type="submission" date="2025-08" db="UniProtKB">
        <authorList>
            <consortium name="RefSeq"/>
        </authorList>
    </citation>
    <scope>IDENTIFICATION</scope>
    <source>
        <tissue evidence="2">Whole plant</tissue>
    </source>
</reference>
<reference evidence="1" key="1">
    <citation type="journal article" date="2016" name="Nat. Genet.">
        <title>The genome sequences of Arachis duranensis and Arachis ipaensis, the diploid ancestors of cultivated peanut.</title>
        <authorList>
            <person name="Bertioli D.J."/>
            <person name="Cannon S.B."/>
            <person name="Froenicke L."/>
            <person name="Huang G."/>
            <person name="Farmer A.D."/>
            <person name="Cannon E.K."/>
            <person name="Liu X."/>
            <person name="Gao D."/>
            <person name="Clevenger J."/>
            <person name="Dash S."/>
            <person name="Ren L."/>
            <person name="Moretzsohn M.C."/>
            <person name="Shirasawa K."/>
            <person name="Huang W."/>
            <person name="Vidigal B."/>
            <person name="Abernathy B."/>
            <person name="Chu Y."/>
            <person name="Niederhuth C.E."/>
            <person name="Umale P."/>
            <person name="Araujo A.C."/>
            <person name="Kozik A."/>
            <person name="Kim K.D."/>
            <person name="Burow M.D."/>
            <person name="Varshney R.K."/>
            <person name="Wang X."/>
            <person name="Zhang X."/>
            <person name="Barkley N."/>
            <person name="Guimaraes P.M."/>
            <person name="Isobe S."/>
            <person name="Guo B."/>
            <person name="Liao B."/>
            <person name="Stalker H.T."/>
            <person name="Schmitz R.J."/>
            <person name="Scheffler B.E."/>
            <person name="Leal-Bertioli S.C."/>
            <person name="Xun X."/>
            <person name="Jackson S.A."/>
            <person name="Michelmore R."/>
            <person name="Ozias-Akins P."/>
        </authorList>
    </citation>
    <scope>NUCLEOTIDE SEQUENCE [LARGE SCALE GENOMIC DNA]</scope>
    <source>
        <strain evidence="1">cv. V14167</strain>
    </source>
</reference>
<protein>
    <submittedName>
        <fullName evidence="2">Uncharacterized protein LOC127745633</fullName>
    </submittedName>
</protein>
<dbReference type="PANTHER" id="PTHR45521:SF2">
    <property type="entry name" value="TRANSDUCIN_WD40 REPEAT-LIKE SUPERFAMILY PROTEIN"/>
    <property type="match status" value="1"/>
</dbReference>
<dbReference type="RefSeq" id="XP_052114645.1">
    <property type="nucleotide sequence ID" value="XM_052258685.1"/>
</dbReference>
<organism evidence="1 2">
    <name type="scientific">Arachis duranensis</name>
    <name type="common">Wild peanut</name>
    <dbReference type="NCBI Taxonomy" id="130453"/>
    <lineage>
        <taxon>Eukaryota</taxon>
        <taxon>Viridiplantae</taxon>
        <taxon>Streptophyta</taxon>
        <taxon>Embryophyta</taxon>
        <taxon>Tracheophyta</taxon>
        <taxon>Spermatophyta</taxon>
        <taxon>Magnoliopsida</taxon>
        <taxon>eudicotyledons</taxon>
        <taxon>Gunneridae</taxon>
        <taxon>Pentapetalae</taxon>
        <taxon>rosids</taxon>
        <taxon>fabids</taxon>
        <taxon>Fabales</taxon>
        <taxon>Fabaceae</taxon>
        <taxon>Papilionoideae</taxon>
        <taxon>50 kb inversion clade</taxon>
        <taxon>dalbergioids sensu lato</taxon>
        <taxon>Dalbergieae</taxon>
        <taxon>Pterocarpus clade</taxon>
        <taxon>Arachis</taxon>
    </lineage>
</organism>
<dbReference type="Proteomes" id="UP000515211">
    <property type="component" value="Chromosome 3"/>
</dbReference>
<name>A0A9C6TDM8_ARADU</name>
<proteinExistence type="predicted"/>
<keyword evidence="1" id="KW-1185">Reference proteome</keyword>
<gene>
    <name evidence="2" type="primary">LOC127745633</name>
</gene>
<dbReference type="KEGG" id="adu:127745633"/>
<evidence type="ECO:0000313" key="1">
    <source>
        <dbReference type="Proteomes" id="UP000515211"/>
    </source>
</evidence>
<dbReference type="PANTHER" id="PTHR45521">
    <property type="entry name" value="TSET COMPLEX MEMBER TSTF"/>
    <property type="match status" value="1"/>
</dbReference>
<evidence type="ECO:0000313" key="2">
    <source>
        <dbReference type="RefSeq" id="XP_052114645.1"/>
    </source>
</evidence>
<dbReference type="InterPro" id="IPR053290">
    <property type="entry name" value="TSET_complex_member"/>
</dbReference>